<sequence length="105" mass="10909">MKNLLIAFLLAIFSLQAAAVAVGEMLPAAAKVEQHHAAAAADLAQQLDAVADEVEVSSPAIEALSDYLPAELSIPKSIFSAPYCPLGDAVVLSIHLPKIQPPPRG</sequence>
<reference evidence="2 3" key="1">
    <citation type="submission" date="2017-10" db="EMBL/GenBank/DDBJ databases">
        <title>Massilia psychrophilum sp. nov., a novel purple-pigmented bacterium isolated from Tianshan glacier, Xinjiang Municipality, China.</title>
        <authorList>
            <person name="Wang H."/>
        </authorList>
    </citation>
    <scope>NUCLEOTIDE SEQUENCE [LARGE SCALE GENOMIC DNA]</scope>
    <source>
        <strain evidence="2 3">JCM 30074</strain>
    </source>
</reference>
<dbReference type="RefSeq" id="WP_099788697.1">
    <property type="nucleotide sequence ID" value="NZ_JBHLYV010000004.1"/>
</dbReference>
<accession>A0A2G8TF08</accession>
<evidence type="ECO:0000313" key="2">
    <source>
        <dbReference type="EMBL" id="PIL44636.1"/>
    </source>
</evidence>
<gene>
    <name evidence="2" type="ORF">CR105_12010</name>
</gene>
<proteinExistence type="predicted"/>
<comment type="caution">
    <text evidence="2">The sequence shown here is derived from an EMBL/GenBank/DDBJ whole genome shotgun (WGS) entry which is preliminary data.</text>
</comment>
<dbReference type="Proteomes" id="UP000230390">
    <property type="component" value="Unassembled WGS sequence"/>
</dbReference>
<evidence type="ECO:0000256" key="1">
    <source>
        <dbReference type="SAM" id="SignalP"/>
    </source>
</evidence>
<evidence type="ECO:0008006" key="4">
    <source>
        <dbReference type="Google" id="ProtNLM"/>
    </source>
</evidence>
<evidence type="ECO:0000313" key="3">
    <source>
        <dbReference type="Proteomes" id="UP000230390"/>
    </source>
</evidence>
<organism evidence="2 3">
    <name type="scientific">Massilia eurypsychrophila</name>
    <dbReference type="NCBI Taxonomy" id="1485217"/>
    <lineage>
        <taxon>Bacteria</taxon>
        <taxon>Pseudomonadati</taxon>
        <taxon>Pseudomonadota</taxon>
        <taxon>Betaproteobacteria</taxon>
        <taxon>Burkholderiales</taxon>
        <taxon>Oxalobacteraceae</taxon>
        <taxon>Telluria group</taxon>
        <taxon>Massilia</taxon>
    </lineage>
</organism>
<protein>
    <recommendedName>
        <fullName evidence="4">Cobalt-zinc-cadmium resistance protein</fullName>
    </recommendedName>
</protein>
<feature type="chain" id="PRO_5013863164" description="Cobalt-zinc-cadmium resistance protein" evidence="1">
    <location>
        <begin position="20"/>
        <end position="105"/>
    </location>
</feature>
<feature type="signal peptide" evidence="1">
    <location>
        <begin position="1"/>
        <end position="19"/>
    </location>
</feature>
<dbReference type="EMBL" id="PDOC01000006">
    <property type="protein sequence ID" value="PIL44636.1"/>
    <property type="molecule type" value="Genomic_DNA"/>
</dbReference>
<dbReference type="AlphaFoldDB" id="A0A2G8TF08"/>
<keyword evidence="3" id="KW-1185">Reference proteome</keyword>
<keyword evidence="1" id="KW-0732">Signal</keyword>
<name>A0A2G8TF08_9BURK</name>